<evidence type="ECO:0000313" key="2">
    <source>
        <dbReference type="EMBL" id="SKB03639.1"/>
    </source>
</evidence>
<dbReference type="GO" id="GO:0016853">
    <property type="term" value="F:isomerase activity"/>
    <property type="evidence" value="ECO:0007669"/>
    <property type="project" value="UniProtKB-KW"/>
</dbReference>
<dbReference type="Proteomes" id="UP000190774">
    <property type="component" value="Unassembled WGS sequence"/>
</dbReference>
<dbReference type="InterPro" id="IPR036237">
    <property type="entry name" value="Xyl_isomerase-like_sf"/>
</dbReference>
<protein>
    <submittedName>
        <fullName evidence="2">Sugar phosphate isomerase/epimerase</fullName>
    </submittedName>
</protein>
<dbReference type="Pfam" id="PF01261">
    <property type="entry name" value="AP_endonuc_2"/>
    <property type="match status" value="1"/>
</dbReference>
<dbReference type="PANTHER" id="PTHR12110:SF53">
    <property type="entry name" value="BLR5974 PROTEIN"/>
    <property type="match status" value="1"/>
</dbReference>
<name>A0A1T4YPE6_9BACT</name>
<dbReference type="RefSeq" id="WP_078815021.1">
    <property type="nucleotide sequence ID" value="NZ_FUYE01000015.1"/>
</dbReference>
<dbReference type="SUPFAM" id="SSF51658">
    <property type="entry name" value="Xylose isomerase-like"/>
    <property type="match status" value="1"/>
</dbReference>
<dbReference type="STRING" id="48467.SAMN02745166_03864"/>
<keyword evidence="2" id="KW-0413">Isomerase</keyword>
<sequence length="345" mass="38626">MDRRSFLASLLSTAASWSGSAALGRARLGLTTASYTQRWLGKYSSFKVPPFGNVLDLMDHVRGLGVGSVQVPIDSWTQDLARRVRQTCESYGMEVEGSVRLPMVDADLGRFEREMRTAKEAGIRILRSALGGRRYEQFRLREDYLGWKDRALQAMQRAEPLTQRLQMKIGIENHKDWEVEELLEALTTVSSEAMGACVDFGNSLALLEEPLKVVQALAPYAVTAHLKDMAVNLCEDGFEMTEVPLGQGSLDLARMIAGLVKGQPDIRLHLEMITRHPLEIPCLTEAYWATFAAKSGVDLARTLTWVRQQSQRTLPRVSGMSKLAILEKEEANIDWSIQYALKCCF</sequence>
<dbReference type="PANTHER" id="PTHR12110">
    <property type="entry name" value="HYDROXYPYRUVATE ISOMERASE"/>
    <property type="match status" value="1"/>
</dbReference>
<dbReference type="InterPro" id="IPR050312">
    <property type="entry name" value="IolE/XylAMocC-like"/>
</dbReference>
<dbReference type="Gene3D" id="3.20.20.150">
    <property type="entry name" value="Divalent-metal-dependent TIM barrel enzymes"/>
    <property type="match status" value="1"/>
</dbReference>
<accession>A0A1T4YPE6</accession>
<dbReference type="EMBL" id="FUYE01000015">
    <property type="protein sequence ID" value="SKB03639.1"/>
    <property type="molecule type" value="Genomic_DNA"/>
</dbReference>
<gene>
    <name evidence="2" type="ORF">SAMN02745166_03864</name>
</gene>
<proteinExistence type="predicted"/>
<keyword evidence="3" id="KW-1185">Reference proteome</keyword>
<dbReference type="AlphaFoldDB" id="A0A1T4YPE6"/>
<dbReference type="OrthoDB" id="256906at2"/>
<evidence type="ECO:0000259" key="1">
    <source>
        <dbReference type="Pfam" id="PF01261"/>
    </source>
</evidence>
<evidence type="ECO:0000313" key="3">
    <source>
        <dbReference type="Proteomes" id="UP000190774"/>
    </source>
</evidence>
<reference evidence="3" key="1">
    <citation type="submission" date="2017-02" db="EMBL/GenBank/DDBJ databases">
        <authorList>
            <person name="Varghese N."/>
            <person name="Submissions S."/>
        </authorList>
    </citation>
    <scope>NUCLEOTIDE SEQUENCE [LARGE SCALE GENOMIC DNA]</scope>
    <source>
        <strain evidence="3">ATCC 700200</strain>
    </source>
</reference>
<organism evidence="2 3">
    <name type="scientific">Prosthecobacter debontii</name>
    <dbReference type="NCBI Taxonomy" id="48467"/>
    <lineage>
        <taxon>Bacteria</taxon>
        <taxon>Pseudomonadati</taxon>
        <taxon>Verrucomicrobiota</taxon>
        <taxon>Verrucomicrobiia</taxon>
        <taxon>Verrucomicrobiales</taxon>
        <taxon>Verrucomicrobiaceae</taxon>
        <taxon>Prosthecobacter</taxon>
    </lineage>
</organism>
<feature type="domain" description="Xylose isomerase-like TIM barrel" evidence="1">
    <location>
        <begin position="61"/>
        <end position="276"/>
    </location>
</feature>
<dbReference type="InterPro" id="IPR013022">
    <property type="entry name" value="Xyl_isomerase-like_TIM-brl"/>
</dbReference>